<proteinExistence type="predicted"/>
<feature type="domain" description="EAL" evidence="5">
    <location>
        <begin position="619"/>
        <end position="870"/>
    </location>
</feature>
<dbReference type="CDD" id="cd01948">
    <property type="entry name" value="EAL"/>
    <property type="match status" value="1"/>
</dbReference>
<evidence type="ECO:0000313" key="7">
    <source>
        <dbReference type="EMBL" id="MQQ08351.1"/>
    </source>
</evidence>
<evidence type="ECO:0000313" key="8">
    <source>
        <dbReference type="Proteomes" id="UP000444174"/>
    </source>
</evidence>
<protein>
    <submittedName>
        <fullName evidence="7">EAL domain-containing protein</fullName>
    </submittedName>
</protein>
<dbReference type="Pfam" id="PF13426">
    <property type="entry name" value="PAS_9"/>
    <property type="match status" value="1"/>
</dbReference>
<dbReference type="InterPro" id="IPR001610">
    <property type="entry name" value="PAC"/>
</dbReference>
<dbReference type="SMART" id="SM00086">
    <property type="entry name" value="PAC"/>
    <property type="match status" value="1"/>
</dbReference>
<dbReference type="Gene3D" id="3.20.20.450">
    <property type="entry name" value="EAL domain"/>
    <property type="match status" value="1"/>
</dbReference>
<comment type="caution">
    <text evidence="7">The sequence shown here is derived from an EMBL/GenBank/DDBJ whole genome shotgun (WGS) entry which is preliminary data.</text>
</comment>
<evidence type="ECO:0000259" key="4">
    <source>
        <dbReference type="PROSITE" id="PS50113"/>
    </source>
</evidence>
<dbReference type="CDD" id="cd01949">
    <property type="entry name" value="GGDEF"/>
    <property type="match status" value="1"/>
</dbReference>
<dbReference type="Pfam" id="PF00563">
    <property type="entry name" value="EAL"/>
    <property type="match status" value="1"/>
</dbReference>
<organism evidence="7 8">
    <name type="scientific">Tritonibacter litoralis</name>
    <dbReference type="NCBI Taxonomy" id="2662264"/>
    <lineage>
        <taxon>Bacteria</taxon>
        <taxon>Pseudomonadati</taxon>
        <taxon>Pseudomonadota</taxon>
        <taxon>Alphaproteobacteria</taxon>
        <taxon>Rhodobacterales</taxon>
        <taxon>Paracoccaceae</taxon>
        <taxon>Tritonibacter</taxon>
    </lineage>
</organism>
<dbReference type="PANTHER" id="PTHR44757">
    <property type="entry name" value="DIGUANYLATE CYCLASE DGCP"/>
    <property type="match status" value="1"/>
</dbReference>
<dbReference type="InterPro" id="IPR035965">
    <property type="entry name" value="PAS-like_dom_sf"/>
</dbReference>
<dbReference type="Gene3D" id="3.30.70.270">
    <property type="match status" value="1"/>
</dbReference>
<keyword evidence="8" id="KW-1185">Reference proteome</keyword>
<dbReference type="InterPro" id="IPR000014">
    <property type="entry name" value="PAS"/>
</dbReference>
<name>A0A843YBK0_9RHOB</name>
<feature type="domain" description="PAS" evidence="3">
    <location>
        <begin position="315"/>
        <end position="392"/>
    </location>
</feature>
<dbReference type="PANTHER" id="PTHR44757:SF2">
    <property type="entry name" value="BIOFILM ARCHITECTURE MAINTENANCE PROTEIN MBAA"/>
    <property type="match status" value="1"/>
</dbReference>
<feature type="coiled-coil region" evidence="1">
    <location>
        <begin position="72"/>
        <end position="99"/>
    </location>
</feature>
<feature type="transmembrane region" description="Helical" evidence="2">
    <location>
        <begin position="43"/>
        <end position="62"/>
    </location>
</feature>
<dbReference type="Pfam" id="PF00990">
    <property type="entry name" value="GGDEF"/>
    <property type="match status" value="1"/>
</dbReference>
<dbReference type="NCBIfam" id="TIGR00254">
    <property type="entry name" value="GGDEF"/>
    <property type="match status" value="1"/>
</dbReference>
<dbReference type="InterPro" id="IPR001633">
    <property type="entry name" value="EAL_dom"/>
</dbReference>
<dbReference type="PROSITE" id="PS50887">
    <property type="entry name" value="GGDEF"/>
    <property type="match status" value="1"/>
</dbReference>
<evidence type="ECO:0000259" key="5">
    <source>
        <dbReference type="PROSITE" id="PS50883"/>
    </source>
</evidence>
<evidence type="ECO:0000259" key="6">
    <source>
        <dbReference type="PROSITE" id="PS50887"/>
    </source>
</evidence>
<dbReference type="PROSITE" id="PS50112">
    <property type="entry name" value="PAS"/>
    <property type="match status" value="1"/>
</dbReference>
<dbReference type="Gene3D" id="3.30.450.20">
    <property type="entry name" value="PAS domain"/>
    <property type="match status" value="1"/>
</dbReference>
<dbReference type="InterPro" id="IPR043128">
    <property type="entry name" value="Rev_trsase/Diguanyl_cyclase"/>
</dbReference>
<dbReference type="AlphaFoldDB" id="A0A843YBK0"/>
<feature type="transmembrane region" description="Helical" evidence="2">
    <location>
        <begin position="282"/>
        <end position="302"/>
    </location>
</feature>
<keyword evidence="2" id="KW-0472">Membrane</keyword>
<evidence type="ECO:0000256" key="1">
    <source>
        <dbReference type="SAM" id="Coils"/>
    </source>
</evidence>
<dbReference type="SUPFAM" id="SSF55073">
    <property type="entry name" value="Nucleotide cyclase"/>
    <property type="match status" value="1"/>
</dbReference>
<reference evidence="7 8" key="1">
    <citation type="submission" date="2019-10" db="EMBL/GenBank/DDBJ databases">
        <title>Epibacterium sp. nov., isolated from seawater.</title>
        <authorList>
            <person name="Zhang X."/>
            <person name="Li N."/>
        </authorList>
    </citation>
    <scope>NUCLEOTIDE SEQUENCE [LARGE SCALE GENOMIC DNA]</scope>
    <source>
        <strain evidence="7 8">SM1979</strain>
    </source>
</reference>
<keyword evidence="1" id="KW-0175">Coiled coil</keyword>
<keyword evidence="2" id="KW-0812">Transmembrane</keyword>
<dbReference type="SMART" id="SM00267">
    <property type="entry name" value="GGDEF"/>
    <property type="match status" value="1"/>
</dbReference>
<evidence type="ECO:0000256" key="2">
    <source>
        <dbReference type="SAM" id="Phobius"/>
    </source>
</evidence>
<dbReference type="PROSITE" id="PS50113">
    <property type="entry name" value="PAC"/>
    <property type="match status" value="1"/>
</dbReference>
<feature type="domain" description="PAC" evidence="4">
    <location>
        <begin position="387"/>
        <end position="441"/>
    </location>
</feature>
<dbReference type="SMART" id="SM00091">
    <property type="entry name" value="PAS"/>
    <property type="match status" value="1"/>
</dbReference>
<dbReference type="SUPFAM" id="SSF55785">
    <property type="entry name" value="PYP-like sensor domain (PAS domain)"/>
    <property type="match status" value="1"/>
</dbReference>
<dbReference type="InterPro" id="IPR052155">
    <property type="entry name" value="Biofilm_reg_signaling"/>
</dbReference>
<dbReference type="InterPro" id="IPR029787">
    <property type="entry name" value="Nucleotide_cyclase"/>
</dbReference>
<dbReference type="PROSITE" id="PS50883">
    <property type="entry name" value="EAL"/>
    <property type="match status" value="1"/>
</dbReference>
<feature type="domain" description="GGDEF" evidence="6">
    <location>
        <begin position="477"/>
        <end position="610"/>
    </location>
</feature>
<dbReference type="InterPro" id="IPR035919">
    <property type="entry name" value="EAL_sf"/>
</dbReference>
<dbReference type="InterPro" id="IPR000160">
    <property type="entry name" value="GGDEF_dom"/>
</dbReference>
<dbReference type="CDD" id="cd00130">
    <property type="entry name" value="PAS"/>
    <property type="match status" value="1"/>
</dbReference>
<evidence type="ECO:0000259" key="3">
    <source>
        <dbReference type="PROSITE" id="PS50112"/>
    </source>
</evidence>
<dbReference type="SUPFAM" id="SSF141868">
    <property type="entry name" value="EAL domain-like"/>
    <property type="match status" value="1"/>
</dbReference>
<gene>
    <name evidence="7" type="ORF">GFB49_07805</name>
</gene>
<accession>A0A843YBK0</accession>
<dbReference type="EMBL" id="WIBF01000003">
    <property type="protein sequence ID" value="MQQ08351.1"/>
    <property type="molecule type" value="Genomic_DNA"/>
</dbReference>
<dbReference type="NCBIfam" id="TIGR00229">
    <property type="entry name" value="sensory_box"/>
    <property type="match status" value="1"/>
</dbReference>
<sequence length="880" mass="96486">MRANCLALQTGQVRPVLQCGGVVMAAKALFARTAGTQVMIKRFWGLLLLVLVLAVTSSAIAVRMTATPFLMREEYEAINAQAKADMLALEAKLERYKAILDILSYAPPVHGVATGAQNQGEALQALMQQLEPSDTVSWVRIYDQGGRLISHTSFAETPMDPALEPSLDILVARTNHADQAKAQDLVLSFSPQGFGLALAAPIHEGGQTHGAVVAALDIEYAAVLTPHETIQETFVVSDGTAELPEHAISYPLSSWDLTLVSIPDTEAVADAGRQLVTSTISVLFVVLLVAFMLFAALGRAALVEPHRRLERQKKSLSELAAVAKRANDAFLVTDADGCIVWTNPAFEKLSGFTGMEARGQKPGDILQGPDTDPDTVSEIREALRLRRPIKTEILNYKKTGEPFWVSLGISPLRNEDSKFYGFMAISHDVTQERAQREAILAAKKEIEHQALHDSLTGLPNRRALDIALSARGDQAGSDATVVRIDLDHFKYVNDTLGHAAGDFVLCDVADILREETKSEDLPARVGGDEFVILLSAGKSSEDGRVVAERMLKRIKQPKQFDKKTIRVGASFGVASTLDGLLPLDDLIVGADAALYEAKDSGRNTVRLYTPQLHHTVQGRRSLALEIRRAIVNEEFTPFYQPQFDAKTHEIVGVETLVRWQSPELGLMTPNVFLPIADQLSAVDEIDALIFRKATQEISALRKQGVIIPKLSFNVTADRIQNPDMFLDLPKQSETGYQIAFEVLESVLVEEQSDLFNFSVDRLRDMGISIEIDDFGSGHASIVGLMHLQPDVMKIDQQLVLPLTKSDTIRGLLKQIVGMADLMGLKVTAEGVETWEHARILTDLGCDTLQGFAFARPQSGRDLFHFAQNWSAEQSLRHSSK</sequence>
<dbReference type="SMART" id="SM00052">
    <property type="entry name" value="EAL"/>
    <property type="match status" value="1"/>
</dbReference>
<keyword evidence="2" id="KW-1133">Transmembrane helix</keyword>
<dbReference type="InterPro" id="IPR000700">
    <property type="entry name" value="PAS-assoc_C"/>
</dbReference>
<dbReference type="Proteomes" id="UP000444174">
    <property type="component" value="Unassembled WGS sequence"/>
</dbReference>